<sequence>MSTHGYRVDPGALESYAALLAAARDAVRHPAERLAALDAEPIVPGAFAEAQALAEQHAAMVTALAGLTTAVAAALGFAGEVTGTIAAGYRETDRAVADTYLGAV</sequence>
<dbReference type="RefSeq" id="WP_306829179.1">
    <property type="nucleotide sequence ID" value="NZ_JAUSRA010000001.1"/>
</dbReference>
<dbReference type="EMBL" id="JAUSRA010000001">
    <property type="protein sequence ID" value="MDP9794064.1"/>
    <property type="molecule type" value="Genomic_DNA"/>
</dbReference>
<gene>
    <name evidence="1" type="ORF">J2S43_002576</name>
</gene>
<evidence type="ECO:0000313" key="2">
    <source>
        <dbReference type="Proteomes" id="UP001240984"/>
    </source>
</evidence>
<accession>A0ABT9MRK8</accession>
<dbReference type="Proteomes" id="UP001240984">
    <property type="component" value="Unassembled WGS sequence"/>
</dbReference>
<comment type="caution">
    <text evidence="1">The sequence shown here is derived from an EMBL/GenBank/DDBJ whole genome shotgun (WGS) entry which is preliminary data.</text>
</comment>
<keyword evidence="2" id="KW-1185">Reference proteome</keyword>
<name>A0ABT9MRK8_9ACTN</name>
<reference evidence="1 2" key="1">
    <citation type="submission" date="2023-07" db="EMBL/GenBank/DDBJ databases">
        <title>Sequencing the genomes of 1000 actinobacteria strains.</title>
        <authorList>
            <person name="Klenk H.-P."/>
        </authorList>
    </citation>
    <scope>NUCLEOTIDE SEQUENCE [LARGE SCALE GENOMIC DNA]</scope>
    <source>
        <strain evidence="1 2">DSM 44710</strain>
    </source>
</reference>
<proteinExistence type="predicted"/>
<organism evidence="1 2">
    <name type="scientific">Catenuloplanes nepalensis</name>
    <dbReference type="NCBI Taxonomy" id="587533"/>
    <lineage>
        <taxon>Bacteria</taxon>
        <taxon>Bacillati</taxon>
        <taxon>Actinomycetota</taxon>
        <taxon>Actinomycetes</taxon>
        <taxon>Micromonosporales</taxon>
        <taxon>Micromonosporaceae</taxon>
        <taxon>Catenuloplanes</taxon>
    </lineage>
</organism>
<protein>
    <recommendedName>
        <fullName evidence="3">PE domain-containing protein</fullName>
    </recommendedName>
</protein>
<evidence type="ECO:0000313" key="1">
    <source>
        <dbReference type="EMBL" id="MDP9794064.1"/>
    </source>
</evidence>
<evidence type="ECO:0008006" key="3">
    <source>
        <dbReference type="Google" id="ProtNLM"/>
    </source>
</evidence>